<dbReference type="Gene3D" id="3.40.50.720">
    <property type="entry name" value="NAD(P)-binding Rossmann-like Domain"/>
    <property type="match status" value="1"/>
</dbReference>
<dbReference type="InterPro" id="IPR001509">
    <property type="entry name" value="Epimerase_deHydtase"/>
</dbReference>
<organism evidence="3 4">
    <name type="scientific">Mobiluncus mulieris</name>
    <dbReference type="NCBI Taxonomy" id="2052"/>
    <lineage>
        <taxon>Bacteria</taxon>
        <taxon>Bacillati</taxon>
        <taxon>Actinomycetota</taxon>
        <taxon>Actinomycetes</taxon>
        <taxon>Actinomycetales</taxon>
        <taxon>Actinomycetaceae</taxon>
        <taxon>Mobiluncus</taxon>
    </lineage>
</organism>
<gene>
    <name evidence="3" type="ORF">HHJ74_02125</name>
</gene>
<dbReference type="SUPFAM" id="SSF51735">
    <property type="entry name" value="NAD(P)-binding Rossmann-fold domains"/>
    <property type="match status" value="1"/>
</dbReference>
<dbReference type="InterPro" id="IPR036291">
    <property type="entry name" value="NAD(P)-bd_dom_sf"/>
</dbReference>
<feature type="domain" description="NAD-dependent epimerase/dehydratase" evidence="2">
    <location>
        <begin position="8"/>
        <end position="226"/>
    </location>
</feature>
<comment type="similarity">
    <text evidence="1">Belongs to the NAD(P)-dependent epimerase/dehydratase family.</text>
</comment>
<dbReference type="PANTHER" id="PTHR43000">
    <property type="entry name" value="DTDP-D-GLUCOSE 4,6-DEHYDRATASE-RELATED"/>
    <property type="match status" value="1"/>
</dbReference>
<protein>
    <submittedName>
        <fullName evidence="3">NAD(P)-dependent oxidoreductase</fullName>
    </submittedName>
</protein>
<proteinExistence type="inferred from homology"/>
<dbReference type="OrthoDB" id="9778052at2"/>
<dbReference type="Pfam" id="PF01370">
    <property type="entry name" value="Epimerase"/>
    <property type="match status" value="1"/>
</dbReference>
<evidence type="ECO:0000259" key="2">
    <source>
        <dbReference type="Pfam" id="PF01370"/>
    </source>
</evidence>
<name>A0A2J9KRS0_9ACTO</name>
<accession>A0A2J9KRS0</accession>
<dbReference type="AlphaFoldDB" id="A0A2J9KRS0"/>
<dbReference type="Proteomes" id="UP000582487">
    <property type="component" value="Unassembled WGS sequence"/>
</dbReference>
<evidence type="ECO:0000313" key="4">
    <source>
        <dbReference type="Proteomes" id="UP000582487"/>
    </source>
</evidence>
<reference evidence="3 4" key="1">
    <citation type="submission" date="2020-04" db="EMBL/GenBank/DDBJ databases">
        <title>Antimicrobial susceptibility and clonality of vaginal-derived multi-drug resistant Mobiluncus isolates in China.</title>
        <authorList>
            <person name="Zhang X."/>
        </authorList>
    </citation>
    <scope>NUCLEOTIDE SEQUENCE [LARGE SCALE GENOMIC DNA]</scope>
    <source>
        <strain evidence="3 4">7</strain>
    </source>
</reference>
<comment type="caution">
    <text evidence="3">The sequence shown here is derived from an EMBL/GenBank/DDBJ whole genome shotgun (WGS) entry which is preliminary data.</text>
</comment>
<evidence type="ECO:0000256" key="1">
    <source>
        <dbReference type="ARBA" id="ARBA00007637"/>
    </source>
</evidence>
<sequence length="284" mass="31404">MVPMEKHILVTGAGGYIGRHVVSALLELGQRVSVVDRRTEGIDPRAEIVAADIFGGDKDIYQKLGCPEVVVHMAWRDGFKHNSPAHIDDLAKHMHFIENLYQGGLKQLVVMGTMHEVGYWEGAIDENSPCNPQSLYGISKNALRQFAFLAAKQNHAILQWVRAYYIVGDDLKGDSIFSKIARAALEGKTRFPFTTGKNRYDFISISELARQIALIASQTAVDGIINACSGQPQTLAQRVEAYIKENGYHISLDYGAFPDRPYDSPGVWGDCHKLNLVLKAESGC</sequence>
<evidence type="ECO:0000313" key="3">
    <source>
        <dbReference type="EMBL" id="NMW92515.1"/>
    </source>
</evidence>
<dbReference type="EMBL" id="JABCUV010000001">
    <property type="protein sequence ID" value="NMW92515.1"/>
    <property type="molecule type" value="Genomic_DNA"/>
</dbReference>